<evidence type="ECO:0008006" key="3">
    <source>
        <dbReference type="Google" id="ProtNLM"/>
    </source>
</evidence>
<evidence type="ECO:0000313" key="1">
    <source>
        <dbReference type="EMBL" id="CAC5379490.1"/>
    </source>
</evidence>
<proteinExistence type="predicted"/>
<name>A0A6J8B853_MYTCO</name>
<sequence>MTTNLSLSFYHYLCQKLGTEDLVRIRRLCHAICNYVSPMNFRLFLTLFGRTITRVSSGSKAEGLNMKRSDLDIMYVIEIVNVVEDPLDRSGFLFSFLISTEYTKPGFVRLKLHYSAIQVDNNWCKERDGYVFLSSEQVKKIPFAQMENHTDVILHGPCITTANESHDMAFCLRSKSWIAQAQTWVLRNRSTHIFCVLCVVFHLRDDSGVRCAIRDLQRRPSSRLSSNEYCLGLAYYTLKEYHNALSILVPYSEFVKSNYNVKNPVLIDHIYKLDMVIRKLKRELS</sequence>
<keyword evidence="2" id="KW-1185">Reference proteome</keyword>
<dbReference type="OrthoDB" id="6151876at2759"/>
<evidence type="ECO:0000313" key="2">
    <source>
        <dbReference type="Proteomes" id="UP000507470"/>
    </source>
</evidence>
<dbReference type="EMBL" id="CACVKT020002729">
    <property type="protein sequence ID" value="CAC5379490.1"/>
    <property type="molecule type" value="Genomic_DNA"/>
</dbReference>
<dbReference type="Proteomes" id="UP000507470">
    <property type="component" value="Unassembled WGS sequence"/>
</dbReference>
<protein>
    <recommendedName>
        <fullName evidence="3">Mab-21-like HhH/H2TH-like domain-containing protein</fullName>
    </recommendedName>
</protein>
<organism evidence="1 2">
    <name type="scientific">Mytilus coruscus</name>
    <name type="common">Sea mussel</name>
    <dbReference type="NCBI Taxonomy" id="42192"/>
    <lineage>
        <taxon>Eukaryota</taxon>
        <taxon>Metazoa</taxon>
        <taxon>Spiralia</taxon>
        <taxon>Lophotrochozoa</taxon>
        <taxon>Mollusca</taxon>
        <taxon>Bivalvia</taxon>
        <taxon>Autobranchia</taxon>
        <taxon>Pteriomorphia</taxon>
        <taxon>Mytilida</taxon>
        <taxon>Mytiloidea</taxon>
        <taxon>Mytilidae</taxon>
        <taxon>Mytilinae</taxon>
        <taxon>Mytilus</taxon>
    </lineage>
</organism>
<reference evidence="1 2" key="1">
    <citation type="submission" date="2020-06" db="EMBL/GenBank/DDBJ databases">
        <authorList>
            <person name="Li R."/>
            <person name="Bekaert M."/>
        </authorList>
    </citation>
    <scope>NUCLEOTIDE SEQUENCE [LARGE SCALE GENOMIC DNA]</scope>
    <source>
        <strain evidence="2">wild</strain>
    </source>
</reference>
<dbReference type="AlphaFoldDB" id="A0A6J8B853"/>
<gene>
    <name evidence="1" type="ORF">MCOR_15555</name>
</gene>
<accession>A0A6J8B853</accession>